<proteinExistence type="predicted"/>
<dbReference type="SUPFAM" id="SSF56935">
    <property type="entry name" value="Porins"/>
    <property type="match status" value="1"/>
</dbReference>
<dbReference type="Gene3D" id="2.170.130.10">
    <property type="entry name" value="TonB-dependent receptor, plug domain"/>
    <property type="match status" value="1"/>
</dbReference>
<dbReference type="Pfam" id="PF07715">
    <property type="entry name" value="Plug"/>
    <property type="match status" value="1"/>
</dbReference>
<feature type="signal peptide" evidence="1">
    <location>
        <begin position="1"/>
        <end position="25"/>
    </location>
</feature>
<dbReference type="InterPro" id="IPR008969">
    <property type="entry name" value="CarboxyPept-like_regulatory"/>
</dbReference>
<keyword evidence="4" id="KW-1185">Reference proteome</keyword>
<dbReference type="STRING" id="702745.SAMN05421818_11374"/>
<evidence type="ECO:0000259" key="2">
    <source>
        <dbReference type="Pfam" id="PF07715"/>
    </source>
</evidence>
<dbReference type="RefSeq" id="WP_090409041.1">
    <property type="nucleotide sequence ID" value="NZ_FNDQ01000013.1"/>
</dbReference>
<name>A0A1G8F0G7_9FLAO</name>
<protein>
    <submittedName>
        <fullName evidence="3">TonB-dependent Receptor Plug Domain</fullName>
    </submittedName>
</protein>
<evidence type="ECO:0000313" key="4">
    <source>
        <dbReference type="Proteomes" id="UP000243588"/>
    </source>
</evidence>
<reference evidence="4" key="1">
    <citation type="submission" date="2016-10" db="EMBL/GenBank/DDBJ databases">
        <authorList>
            <person name="Varghese N."/>
            <person name="Submissions S."/>
        </authorList>
    </citation>
    <scope>NUCLEOTIDE SEQUENCE [LARGE SCALE GENOMIC DNA]</scope>
    <source>
        <strain evidence="4">DSM 23313</strain>
    </source>
</reference>
<keyword evidence="1" id="KW-0732">Signal</keyword>
<dbReference type="EMBL" id="FNDQ01000013">
    <property type="protein sequence ID" value="SDH75620.1"/>
    <property type="molecule type" value="Genomic_DNA"/>
</dbReference>
<dbReference type="SUPFAM" id="SSF49464">
    <property type="entry name" value="Carboxypeptidase regulatory domain-like"/>
    <property type="match status" value="1"/>
</dbReference>
<dbReference type="InterPro" id="IPR012910">
    <property type="entry name" value="Plug_dom"/>
</dbReference>
<dbReference type="Proteomes" id="UP000243588">
    <property type="component" value="Unassembled WGS sequence"/>
</dbReference>
<accession>A0A1G8F0G7</accession>
<dbReference type="InterPro" id="IPR037066">
    <property type="entry name" value="Plug_dom_sf"/>
</dbReference>
<dbReference type="AlphaFoldDB" id="A0A1G8F0G7"/>
<evidence type="ECO:0000313" key="3">
    <source>
        <dbReference type="EMBL" id="SDH75620.1"/>
    </source>
</evidence>
<gene>
    <name evidence="3" type="ORF">SAMN05421818_11374</name>
</gene>
<evidence type="ECO:0000256" key="1">
    <source>
        <dbReference type="SAM" id="SignalP"/>
    </source>
</evidence>
<keyword evidence="3" id="KW-0675">Receptor</keyword>
<feature type="chain" id="PRO_5017345163" evidence="1">
    <location>
        <begin position="26"/>
        <end position="925"/>
    </location>
</feature>
<organism evidence="3 4">
    <name type="scientific">Myroides phaeus</name>
    <dbReference type="NCBI Taxonomy" id="702745"/>
    <lineage>
        <taxon>Bacteria</taxon>
        <taxon>Pseudomonadati</taxon>
        <taxon>Bacteroidota</taxon>
        <taxon>Flavobacteriia</taxon>
        <taxon>Flavobacteriales</taxon>
        <taxon>Flavobacteriaceae</taxon>
        <taxon>Myroides</taxon>
    </lineage>
</organism>
<feature type="domain" description="TonB-dependent receptor plug" evidence="2">
    <location>
        <begin position="126"/>
        <end position="252"/>
    </location>
</feature>
<sequence>MIRLHKVLSIALVLCAFFSSSHILGQDKGIDLTISIQDEYKQSISDVTILVSNATKQLVGITNTKGVVDFKLSADNYRIEVTHIGYKRSITQLNLLQKEAITIQLTSLSNILQEMVITAKEGKGLTSTSVINRQAMEHLQPSSFSDLMELLPGGQAKDPVLTGKNPVLLRETGKQGYDTGSLGVQFILDGNPINTNADLQASSYQEQMLSSGKVDAKRNTIGTGVDMRALSTNDIESVEITRGIPTAAYGDLTSGLIQIKRKIGYTPLQARFKADGFSKMYYVGKGVDTRSGWKLNLSMDYLDAKNEPTNTLENYKRISTSFRTEKSFVVNGYDLIWNANLDYNSTIDNDKFDPDSGYARTDRYKNTRQNISIANNFKWEFDKENVFKKITLNTAFSQGIDDIKGTTFVQQTGFKAISISRENGINQGYYLPLSYVSDFRTEGRPLNINVKLQTELGFNTIGITHNIETGIDFRYAKNNGKGEVYDPLLPPSKGLVNNRTRPFKAIPASQILAGFIGDRMEYEVWNQHFQLYTGVRLSKMLRIGSDFSTSDRVYAEPRVNFQWGLPDVRLGQDVLKTDVTLGYGELYKQPTLSLLYPNDRYFDMLEVNYFDQANNNSYAQFNTFKLNTENHSLVAAKNIKREIRLDLSYKKHKLFVTYFNERMNNGFRDVNYFRGFEYKKYETTGLQWNDDLGRPNLEGTSYEDRLLHYQYSMRENGSNTFKDGIEFGYSSPRIEGINTRFTLNGAWFKTIYSNSSDFYYRPGITLNGKDYPYVGIYADDNGYKKSSMVYNLVIDTYVPSIDMNISASLQGDLFRREQMLNRVAEPYAYFGFDNEVHSFTEEDKTDPMLQNLVRNVSTTDGMQTRLPFTFNANFKVSKRIYKSVKASMFVNRLFTHYHSYTLNGVKVNRKDTEGPYFGMEINFNI</sequence>